<dbReference type="PANTHER" id="PTHR47966">
    <property type="entry name" value="BETA-SITE APP-CLEAVING ENZYME, ISOFORM A-RELATED"/>
    <property type="match status" value="1"/>
</dbReference>
<evidence type="ECO:0000256" key="5">
    <source>
        <dbReference type="RuleBase" id="RU000454"/>
    </source>
</evidence>
<feature type="active site" evidence="3">
    <location>
        <position position="284"/>
    </location>
</feature>
<keyword evidence="4" id="KW-1015">Disulfide bond</keyword>
<keyword evidence="9" id="KW-1185">Reference proteome</keyword>
<reference evidence="8 9" key="1">
    <citation type="submission" date="2016-10" db="EMBL/GenBank/DDBJ databases">
        <title>Genome sequence of the basidiomycete white-rot fungus Trametes pubescens.</title>
        <authorList>
            <person name="Makela M.R."/>
            <person name="Granchi Z."/>
            <person name="Peng M."/>
            <person name="De Vries R.P."/>
            <person name="Grigoriev I."/>
            <person name="Riley R."/>
            <person name="Hilden K."/>
        </authorList>
    </citation>
    <scope>NUCLEOTIDE SEQUENCE [LARGE SCALE GENOMIC DNA]</scope>
    <source>
        <strain evidence="8 9">FBCC735</strain>
    </source>
</reference>
<dbReference type="Proteomes" id="UP000184267">
    <property type="component" value="Unassembled WGS sequence"/>
</dbReference>
<keyword evidence="6" id="KW-0732">Signal</keyword>
<dbReference type="GO" id="GO:0004190">
    <property type="term" value="F:aspartic-type endopeptidase activity"/>
    <property type="evidence" value="ECO:0007669"/>
    <property type="project" value="UniProtKB-KW"/>
</dbReference>
<sequence length="410" mass="44176">MQLSIAFVFSSLLILAVASPVERSVDTVRIPLTKRGDFTAEDGTVDPQALRAHLTRRLVNYQHGFAAFEQNTGKPHPLSTPELLSKRFAMPGLMALQPVEDYMWRGAIHVGTPPQNFQVDFDTGSSDLFLPGQACTTNCDGHSKYDPTKSNSAKDLHKTYTVSYGDGTEASGEQWSDNIIFAGYQASQFGADGIMGMGFPEISRFSSESVVSKLLQPFASGSRIFAFRLDNDNPELTVGRMDKSLYEGDITYMPVTDEGFWQINMDSISINGTTVAQKTPAIIDTGTTAVIGSTQDVAAFYAAIPGSKDASEEIGGGYYTIPCANPPASNFTFGGRAFTMPGESLRGAPLGSDATRCAGNVVASDHQSFWIIGDRFLSNVFSVFDLGAKRVGFATLSDLSTDEDDDDESA</sequence>
<evidence type="ECO:0000256" key="3">
    <source>
        <dbReference type="PIRSR" id="PIRSR601461-1"/>
    </source>
</evidence>
<evidence type="ECO:0000256" key="4">
    <source>
        <dbReference type="PIRSR" id="PIRSR601461-2"/>
    </source>
</evidence>
<evidence type="ECO:0000313" key="9">
    <source>
        <dbReference type="Proteomes" id="UP000184267"/>
    </source>
</evidence>
<keyword evidence="5 8" id="KW-0645">Protease</keyword>
<dbReference type="CDD" id="cd05471">
    <property type="entry name" value="pepsin_like"/>
    <property type="match status" value="1"/>
</dbReference>
<dbReference type="InterPro" id="IPR034164">
    <property type="entry name" value="Pepsin-like_dom"/>
</dbReference>
<dbReference type="InterPro" id="IPR033121">
    <property type="entry name" value="PEPTIDASE_A1"/>
</dbReference>
<evidence type="ECO:0000259" key="7">
    <source>
        <dbReference type="PROSITE" id="PS51767"/>
    </source>
</evidence>
<dbReference type="Gene3D" id="2.40.70.10">
    <property type="entry name" value="Acid Proteases"/>
    <property type="match status" value="2"/>
</dbReference>
<evidence type="ECO:0000256" key="1">
    <source>
        <dbReference type="ARBA" id="ARBA00007447"/>
    </source>
</evidence>
<name>A0A1M2VA52_TRAPU</name>
<dbReference type="GO" id="GO:0006508">
    <property type="term" value="P:proteolysis"/>
    <property type="evidence" value="ECO:0007669"/>
    <property type="project" value="UniProtKB-KW"/>
</dbReference>
<keyword evidence="5" id="KW-0378">Hydrolase</keyword>
<comment type="similarity">
    <text evidence="1 5">Belongs to the peptidase A1 family.</text>
</comment>
<dbReference type="PROSITE" id="PS00141">
    <property type="entry name" value="ASP_PROTEASE"/>
    <property type="match status" value="2"/>
</dbReference>
<feature type="disulfide bond" evidence="4">
    <location>
        <begin position="135"/>
        <end position="139"/>
    </location>
</feature>
<organism evidence="8 9">
    <name type="scientific">Trametes pubescens</name>
    <name type="common">White-rot fungus</name>
    <dbReference type="NCBI Taxonomy" id="154538"/>
    <lineage>
        <taxon>Eukaryota</taxon>
        <taxon>Fungi</taxon>
        <taxon>Dikarya</taxon>
        <taxon>Basidiomycota</taxon>
        <taxon>Agaricomycotina</taxon>
        <taxon>Agaricomycetes</taxon>
        <taxon>Polyporales</taxon>
        <taxon>Polyporaceae</taxon>
        <taxon>Trametes</taxon>
    </lineage>
</organism>
<dbReference type="InterPro" id="IPR021109">
    <property type="entry name" value="Peptidase_aspartic_dom_sf"/>
</dbReference>
<proteinExistence type="inferred from homology"/>
<feature type="chain" id="PRO_5012883144" evidence="6">
    <location>
        <begin position="19"/>
        <end position="410"/>
    </location>
</feature>
<comment type="caution">
    <text evidence="8">The sequence shown here is derived from an EMBL/GenBank/DDBJ whole genome shotgun (WGS) entry which is preliminary data.</text>
</comment>
<dbReference type="EMBL" id="MNAD01001540">
    <property type="protein sequence ID" value="OJT04403.1"/>
    <property type="molecule type" value="Genomic_DNA"/>
</dbReference>
<dbReference type="PANTHER" id="PTHR47966:SF51">
    <property type="entry name" value="BETA-SITE APP-CLEAVING ENZYME, ISOFORM A-RELATED"/>
    <property type="match status" value="1"/>
</dbReference>
<dbReference type="PRINTS" id="PR00792">
    <property type="entry name" value="PEPSIN"/>
</dbReference>
<dbReference type="InterPro" id="IPR001969">
    <property type="entry name" value="Aspartic_peptidase_AS"/>
</dbReference>
<dbReference type="STRING" id="154538.A0A1M2VA52"/>
<dbReference type="OMA" id="FMQYMRA"/>
<dbReference type="SUPFAM" id="SSF50630">
    <property type="entry name" value="Acid proteases"/>
    <property type="match status" value="1"/>
</dbReference>
<evidence type="ECO:0000256" key="2">
    <source>
        <dbReference type="ARBA" id="ARBA00022750"/>
    </source>
</evidence>
<feature type="signal peptide" evidence="6">
    <location>
        <begin position="1"/>
        <end position="18"/>
    </location>
</feature>
<dbReference type="Pfam" id="PF00026">
    <property type="entry name" value="Asp"/>
    <property type="match status" value="1"/>
</dbReference>
<dbReference type="PROSITE" id="PS51767">
    <property type="entry name" value="PEPTIDASE_A1"/>
    <property type="match status" value="1"/>
</dbReference>
<evidence type="ECO:0000313" key="8">
    <source>
        <dbReference type="EMBL" id="OJT04403.1"/>
    </source>
</evidence>
<protein>
    <submittedName>
        <fullName evidence="8">Aspartic protease</fullName>
    </submittedName>
</protein>
<dbReference type="OrthoDB" id="15189at2759"/>
<dbReference type="AlphaFoldDB" id="A0A1M2VA52"/>
<gene>
    <name evidence="8" type="ORF">TRAPUB_4859</name>
</gene>
<evidence type="ECO:0000256" key="6">
    <source>
        <dbReference type="SAM" id="SignalP"/>
    </source>
</evidence>
<feature type="domain" description="Peptidase A1" evidence="7">
    <location>
        <begin position="104"/>
        <end position="394"/>
    </location>
</feature>
<dbReference type="InterPro" id="IPR001461">
    <property type="entry name" value="Aspartic_peptidase_A1"/>
</dbReference>
<feature type="active site" evidence="3">
    <location>
        <position position="122"/>
    </location>
</feature>
<accession>A0A1M2VA52</accession>
<keyword evidence="2 5" id="KW-0064">Aspartyl protease</keyword>